<dbReference type="AlphaFoldDB" id="A0A6J6U9Z8"/>
<name>A0A6J6U9Z8_9ZZZZ</name>
<proteinExistence type="predicted"/>
<evidence type="ECO:0000313" key="2">
    <source>
        <dbReference type="EMBL" id="CAB5007619.1"/>
    </source>
</evidence>
<gene>
    <name evidence="1" type="ORF">UFOPK2754_02138</name>
    <name evidence="2" type="ORF">UFOPK3967_02061</name>
</gene>
<dbReference type="EMBL" id="CAFBOS010000142">
    <property type="protein sequence ID" value="CAB5007619.1"/>
    <property type="molecule type" value="Genomic_DNA"/>
</dbReference>
<dbReference type="EMBL" id="CAEZYR010000087">
    <property type="protein sequence ID" value="CAB4756552.1"/>
    <property type="molecule type" value="Genomic_DNA"/>
</dbReference>
<evidence type="ECO:0000313" key="1">
    <source>
        <dbReference type="EMBL" id="CAB4756552.1"/>
    </source>
</evidence>
<organism evidence="1">
    <name type="scientific">freshwater metagenome</name>
    <dbReference type="NCBI Taxonomy" id="449393"/>
    <lineage>
        <taxon>unclassified sequences</taxon>
        <taxon>metagenomes</taxon>
        <taxon>ecological metagenomes</taxon>
    </lineage>
</organism>
<protein>
    <submittedName>
        <fullName evidence="1">Unannotated protein</fullName>
    </submittedName>
</protein>
<accession>A0A6J6U9Z8</accession>
<reference evidence="1" key="1">
    <citation type="submission" date="2020-05" db="EMBL/GenBank/DDBJ databases">
        <authorList>
            <person name="Chiriac C."/>
            <person name="Salcher M."/>
            <person name="Ghai R."/>
            <person name="Kavagutti S V."/>
        </authorList>
    </citation>
    <scope>NUCLEOTIDE SEQUENCE</scope>
</reference>
<sequence>MPLPSPPTPGSLSFSALRSRRLEIDDDPLALFELSLREGWGDGLPLLPATEPRVLELAAAASLPLGHIVALLPPNRGEATVEKLAVNAAMAGVAPEAFPYVIAAIRAVAQPDHNLVGLTTTTSSAISALVVNGPRRRELGFDFDSGCLGGAAGRGSMTVGRAVQLALRNIGGMRVGATSKSVFGQPARVTGLCFAEWEERSPWPTLAEQHGFALADEVVHAHASKGTHAFADGNTTDALALVRLIAKSVATPLGNAFHGPPTRGQTMLLVNPMWAERLGHEFPDVRDLQASLLEQAWMPIEAWPTEAIELLDSKGRIGAGGRVFMHERPDQFLVVVCGGLGNLHLVALPTWGETTMQNAVVER</sequence>